<dbReference type="InterPro" id="IPR019734">
    <property type="entry name" value="TPR_rpt"/>
</dbReference>
<evidence type="ECO:0000313" key="10">
    <source>
        <dbReference type="Proteomes" id="UP000194841"/>
    </source>
</evidence>
<feature type="transmembrane region" description="Helical" evidence="6">
    <location>
        <begin position="93"/>
        <end position="113"/>
    </location>
</feature>
<evidence type="ECO:0000256" key="1">
    <source>
        <dbReference type="ARBA" id="ARBA00004196"/>
    </source>
</evidence>
<reference evidence="9 10" key="1">
    <citation type="submission" date="2017-02" db="EMBL/GenBank/DDBJ databases">
        <title>Pseudoalteromonas ulvae TC14 Genome.</title>
        <authorList>
            <person name="Molmeret M."/>
        </authorList>
    </citation>
    <scope>NUCLEOTIDE SEQUENCE [LARGE SCALE GENOMIC DNA]</scope>
    <source>
        <strain evidence="9">TC14</strain>
    </source>
</reference>
<gene>
    <name evidence="9" type="ORF">B1199_09410</name>
</gene>
<dbReference type="SUPFAM" id="SSF48452">
    <property type="entry name" value="TPR-like"/>
    <property type="match status" value="1"/>
</dbReference>
<dbReference type="AlphaFoldDB" id="A0A244CTG9"/>
<keyword evidence="4 5" id="KW-0802">TPR repeat</keyword>
<keyword evidence="2" id="KW-0677">Repeat</keyword>
<name>A0A244CTG9_PSEDV</name>
<dbReference type="RefSeq" id="WP_086743831.1">
    <property type="nucleotide sequence ID" value="NZ_MWPV01000002.1"/>
</dbReference>
<keyword evidence="6" id="KW-1133">Transmembrane helix</keyword>
<keyword evidence="6" id="KW-0472">Membrane</keyword>
<feature type="domain" description="Cytochrome c-type biogenesis protein H TPR" evidence="8">
    <location>
        <begin position="119"/>
        <end position="276"/>
    </location>
</feature>
<feature type="transmembrane region" description="Helical" evidence="6">
    <location>
        <begin position="6"/>
        <end position="24"/>
    </location>
</feature>
<dbReference type="Pfam" id="PF23914">
    <property type="entry name" value="TPR_CcmH_CycH"/>
    <property type="match status" value="1"/>
</dbReference>
<evidence type="ECO:0000259" key="7">
    <source>
        <dbReference type="Pfam" id="PF23892"/>
    </source>
</evidence>
<keyword evidence="10" id="KW-1185">Reference proteome</keyword>
<evidence type="ECO:0000256" key="6">
    <source>
        <dbReference type="SAM" id="Phobius"/>
    </source>
</evidence>
<dbReference type="PANTHER" id="PTHR47870">
    <property type="entry name" value="CYTOCHROME C-TYPE BIOGENESIS PROTEIN CCMH"/>
    <property type="match status" value="1"/>
</dbReference>
<dbReference type="EMBL" id="MWPV01000002">
    <property type="protein sequence ID" value="OUL58529.1"/>
    <property type="molecule type" value="Genomic_DNA"/>
</dbReference>
<evidence type="ECO:0000256" key="2">
    <source>
        <dbReference type="ARBA" id="ARBA00022737"/>
    </source>
</evidence>
<dbReference type="OrthoDB" id="9776053at2"/>
<accession>A0A244CTG9</accession>
<dbReference type="GO" id="GO:0005886">
    <property type="term" value="C:plasma membrane"/>
    <property type="evidence" value="ECO:0007669"/>
    <property type="project" value="TreeGrafter"/>
</dbReference>
<evidence type="ECO:0000256" key="3">
    <source>
        <dbReference type="ARBA" id="ARBA00022748"/>
    </source>
</evidence>
<dbReference type="InterPro" id="IPR056413">
    <property type="entry name" value="TPR_CcmH_CycH"/>
</dbReference>
<dbReference type="Pfam" id="PF23892">
    <property type="entry name" value="Ig_CycH"/>
    <property type="match status" value="1"/>
</dbReference>
<protein>
    <submittedName>
        <fullName evidence="9">C-type cytochrome biogenesis protein CcmI</fullName>
    </submittedName>
</protein>
<dbReference type="PANTHER" id="PTHR47870:SF1">
    <property type="entry name" value="CYTOCHROME C-TYPE BIOGENESIS PROTEIN CCMH"/>
    <property type="match status" value="1"/>
</dbReference>
<sequence>MTEFYLYAAILILLGCVFVVLPFMRKDTLVSVDPGTNAERIDIYHQRLTELAAEQQDNRISEEGYQQAIVELKKRLLNELAPEKQFNLKGNNLVLASVGTLFLLSFSIIFYGISGSHKQQQSWLDAIEKLPELGQRAVMQTGEPLTPNELQQFALGLRTKLSTNGDDQVAWMLLGRVAMSLNDLSMATQAFEKSLKINPDNVNVMLAYSQALLVDGSEESINKAAKKLSKILQQNPTNMDAISLLALIAYERKDWLEAKTAFELLLSSMEKADPRYVLIEQRINELNQRLNVSAEGDINKNSQSMALQPRQLTVKLSLSDDLVNNVPKGATLFVFAKAAQGPQMPLAVVKLTSVDLPTTVVLSQDNAMMPSLTMEQFDQVIVTARISIDDKVDVQVGELQGQSAVIDLTTKTELSLTINQLIQ</sequence>
<feature type="repeat" description="TPR" evidence="5">
    <location>
        <begin position="168"/>
        <end position="201"/>
    </location>
</feature>
<organism evidence="9 10">
    <name type="scientific">Pseudoalteromonas ulvae</name>
    <dbReference type="NCBI Taxonomy" id="107327"/>
    <lineage>
        <taxon>Bacteria</taxon>
        <taxon>Pseudomonadati</taxon>
        <taxon>Pseudomonadota</taxon>
        <taxon>Gammaproteobacteria</taxon>
        <taxon>Alteromonadales</taxon>
        <taxon>Pseudoalteromonadaceae</taxon>
        <taxon>Pseudoalteromonas</taxon>
    </lineage>
</organism>
<evidence type="ECO:0000256" key="4">
    <source>
        <dbReference type="ARBA" id="ARBA00022803"/>
    </source>
</evidence>
<proteinExistence type="predicted"/>
<evidence type="ECO:0000259" key="8">
    <source>
        <dbReference type="Pfam" id="PF23914"/>
    </source>
</evidence>
<dbReference type="InterPro" id="IPR056412">
    <property type="entry name" value="Ig_CycH"/>
</dbReference>
<keyword evidence="3" id="KW-0201">Cytochrome c-type biogenesis</keyword>
<dbReference type="PROSITE" id="PS50005">
    <property type="entry name" value="TPR"/>
    <property type="match status" value="1"/>
</dbReference>
<dbReference type="NCBIfam" id="TIGR03142">
    <property type="entry name" value="cytochro_ccmI"/>
    <property type="match status" value="1"/>
</dbReference>
<dbReference type="GO" id="GO:0030313">
    <property type="term" value="C:cell envelope"/>
    <property type="evidence" value="ECO:0007669"/>
    <property type="project" value="UniProtKB-SubCell"/>
</dbReference>
<dbReference type="InterPro" id="IPR051263">
    <property type="entry name" value="C-type_cytochrome_biogenesis"/>
</dbReference>
<comment type="caution">
    <text evidence="9">The sequence shown here is derived from an EMBL/GenBank/DDBJ whole genome shotgun (WGS) entry which is preliminary data.</text>
</comment>
<feature type="domain" description="Cytochrome c-type biogenesis protein H Ig-like" evidence="7">
    <location>
        <begin position="312"/>
        <end position="419"/>
    </location>
</feature>
<dbReference type="Proteomes" id="UP000194841">
    <property type="component" value="Unassembled WGS sequence"/>
</dbReference>
<comment type="subcellular location">
    <subcellularLocation>
        <location evidence="1">Cell envelope</location>
    </subcellularLocation>
</comment>
<evidence type="ECO:0000256" key="5">
    <source>
        <dbReference type="PROSITE-ProRule" id="PRU00339"/>
    </source>
</evidence>
<evidence type="ECO:0000313" key="9">
    <source>
        <dbReference type="EMBL" id="OUL58529.1"/>
    </source>
</evidence>
<dbReference type="GO" id="GO:0017004">
    <property type="term" value="P:cytochrome complex assembly"/>
    <property type="evidence" value="ECO:0007669"/>
    <property type="project" value="UniProtKB-KW"/>
</dbReference>
<dbReference type="InterPro" id="IPR011990">
    <property type="entry name" value="TPR-like_helical_dom_sf"/>
</dbReference>
<keyword evidence="6" id="KW-0812">Transmembrane</keyword>
<dbReference type="Gene3D" id="1.25.40.10">
    <property type="entry name" value="Tetratricopeptide repeat domain"/>
    <property type="match status" value="1"/>
</dbReference>
<dbReference type="InterPro" id="IPR017560">
    <property type="entry name" value="Cyt_c_biogenesis_CcmI"/>
</dbReference>